<dbReference type="Proteomes" id="UP000215914">
    <property type="component" value="Unassembled WGS sequence"/>
</dbReference>
<gene>
    <name evidence="7" type="ORF">HanXRQr2_Chr06g0266671</name>
    <name evidence="8" type="ORF">HanXRQr2_Chr06g0266691</name>
</gene>
<dbReference type="AlphaFoldDB" id="A0A9K3IUB3"/>
<dbReference type="PROSITE" id="PS50066">
    <property type="entry name" value="MADS_BOX_2"/>
    <property type="match status" value="1"/>
</dbReference>
<dbReference type="GO" id="GO:0046983">
    <property type="term" value="F:protein dimerization activity"/>
    <property type="evidence" value="ECO:0007669"/>
    <property type="project" value="InterPro"/>
</dbReference>
<evidence type="ECO:0000313" key="9">
    <source>
        <dbReference type="Proteomes" id="UP000215914"/>
    </source>
</evidence>
<protein>
    <submittedName>
        <fullName evidence="7">Transcription factor MADS-type1 family</fullName>
    </submittedName>
</protein>
<dbReference type="PRINTS" id="PR00404">
    <property type="entry name" value="MADSDOMAIN"/>
</dbReference>
<dbReference type="FunFam" id="3.40.1810.10:FF:000006">
    <property type="entry name" value="Agamous-like MADS-box protein AGL62"/>
    <property type="match status" value="1"/>
</dbReference>
<keyword evidence="2" id="KW-0805">Transcription regulation</keyword>
<dbReference type="InterPro" id="IPR036879">
    <property type="entry name" value="TF_MADSbox_sf"/>
</dbReference>
<dbReference type="PANTHER" id="PTHR11945:SF776">
    <property type="entry name" value="AGAMOUS-LIKE 50-RELATED"/>
    <property type="match status" value="1"/>
</dbReference>
<dbReference type="Gramene" id="mRNA:HanXRQr2_Chr06g0266691">
    <property type="protein sequence ID" value="CDS:HanXRQr2_Chr06g0266691.1"/>
    <property type="gene ID" value="HanXRQr2_Chr06g0266691"/>
</dbReference>
<evidence type="ECO:0000256" key="2">
    <source>
        <dbReference type="ARBA" id="ARBA00023015"/>
    </source>
</evidence>
<dbReference type="InterPro" id="IPR002100">
    <property type="entry name" value="TF_MADSbox"/>
</dbReference>
<keyword evidence="3" id="KW-0238">DNA-binding</keyword>
<dbReference type="GO" id="GO:0005634">
    <property type="term" value="C:nucleus"/>
    <property type="evidence" value="ECO:0007669"/>
    <property type="project" value="UniProtKB-SubCell"/>
</dbReference>
<dbReference type="Gene3D" id="3.40.1810.10">
    <property type="entry name" value="Transcription factor, MADS-box"/>
    <property type="match status" value="1"/>
</dbReference>
<dbReference type="SMART" id="SM00432">
    <property type="entry name" value="MADS"/>
    <property type="match status" value="1"/>
</dbReference>
<evidence type="ECO:0000256" key="4">
    <source>
        <dbReference type="ARBA" id="ARBA00023163"/>
    </source>
</evidence>
<evidence type="ECO:0000256" key="1">
    <source>
        <dbReference type="ARBA" id="ARBA00004123"/>
    </source>
</evidence>
<dbReference type="GO" id="GO:0003677">
    <property type="term" value="F:DNA binding"/>
    <property type="evidence" value="ECO:0007669"/>
    <property type="project" value="UniProtKB-KW"/>
</dbReference>
<dbReference type="Gramene" id="mRNA:HanXRQr2_Chr06g0266671">
    <property type="protein sequence ID" value="CDS:HanXRQr2_Chr06g0266671.1"/>
    <property type="gene ID" value="HanXRQr2_Chr06g0266671"/>
</dbReference>
<sequence>MLPRKSKGLQKIQMARVEKANDLLVTFSKRRCGLFTNASELSILCGVEIAIIVFSRGIKVFSFGHPSVEILFNFILFQQLELKRF</sequence>
<keyword evidence="5" id="KW-0539">Nucleus</keyword>
<accession>A0A9K3IUB3</accession>
<dbReference type="EMBL" id="MNCJ02000321">
    <property type="protein sequence ID" value="KAF5803044.1"/>
    <property type="molecule type" value="Genomic_DNA"/>
</dbReference>
<comment type="subcellular location">
    <subcellularLocation>
        <location evidence="1">Nucleus</location>
    </subcellularLocation>
</comment>
<comment type="caution">
    <text evidence="7">The sequence shown here is derived from an EMBL/GenBank/DDBJ whole genome shotgun (WGS) entry which is preliminary data.</text>
</comment>
<evidence type="ECO:0000259" key="6">
    <source>
        <dbReference type="PROSITE" id="PS50066"/>
    </source>
</evidence>
<keyword evidence="4" id="KW-0804">Transcription</keyword>
<feature type="domain" description="MADS-box" evidence="6">
    <location>
        <begin position="7"/>
        <end position="67"/>
    </location>
</feature>
<reference evidence="7" key="2">
    <citation type="submission" date="2020-06" db="EMBL/GenBank/DDBJ databases">
        <title>Helianthus annuus Genome sequencing and assembly Release 2.</title>
        <authorList>
            <person name="Gouzy J."/>
            <person name="Langlade N."/>
            <person name="Munos S."/>
        </authorList>
    </citation>
    <scope>NUCLEOTIDE SEQUENCE</scope>
    <source>
        <tissue evidence="7">Leaves</tissue>
    </source>
</reference>
<dbReference type="Pfam" id="PF00319">
    <property type="entry name" value="SRF-TF"/>
    <property type="match status" value="1"/>
</dbReference>
<dbReference type="PANTHER" id="PTHR11945">
    <property type="entry name" value="MADS BOX PROTEIN"/>
    <property type="match status" value="1"/>
</dbReference>
<keyword evidence="9" id="KW-1185">Reference proteome</keyword>
<proteinExistence type="predicted"/>
<dbReference type="EMBL" id="MNCJ02000321">
    <property type="protein sequence ID" value="KAF5803042.1"/>
    <property type="molecule type" value="Genomic_DNA"/>
</dbReference>
<organism evidence="7 9">
    <name type="scientific">Helianthus annuus</name>
    <name type="common">Common sunflower</name>
    <dbReference type="NCBI Taxonomy" id="4232"/>
    <lineage>
        <taxon>Eukaryota</taxon>
        <taxon>Viridiplantae</taxon>
        <taxon>Streptophyta</taxon>
        <taxon>Embryophyta</taxon>
        <taxon>Tracheophyta</taxon>
        <taxon>Spermatophyta</taxon>
        <taxon>Magnoliopsida</taxon>
        <taxon>eudicotyledons</taxon>
        <taxon>Gunneridae</taxon>
        <taxon>Pentapetalae</taxon>
        <taxon>asterids</taxon>
        <taxon>campanulids</taxon>
        <taxon>Asterales</taxon>
        <taxon>Asteraceae</taxon>
        <taxon>Asteroideae</taxon>
        <taxon>Heliantheae alliance</taxon>
        <taxon>Heliantheae</taxon>
        <taxon>Helianthus</taxon>
    </lineage>
</organism>
<name>A0A9K3IUB3_HELAN</name>
<evidence type="ECO:0000256" key="3">
    <source>
        <dbReference type="ARBA" id="ARBA00023125"/>
    </source>
</evidence>
<evidence type="ECO:0000256" key="5">
    <source>
        <dbReference type="ARBA" id="ARBA00023242"/>
    </source>
</evidence>
<reference evidence="7" key="1">
    <citation type="journal article" date="2017" name="Nature">
        <title>The sunflower genome provides insights into oil metabolism, flowering and Asterid evolution.</title>
        <authorList>
            <person name="Badouin H."/>
            <person name="Gouzy J."/>
            <person name="Grassa C.J."/>
            <person name="Murat F."/>
            <person name="Staton S.E."/>
            <person name="Cottret L."/>
            <person name="Lelandais-Briere C."/>
            <person name="Owens G.L."/>
            <person name="Carrere S."/>
            <person name="Mayjonade B."/>
            <person name="Legrand L."/>
            <person name="Gill N."/>
            <person name="Kane N.C."/>
            <person name="Bowers J.E."/>
            <person name="Hubner S."/>
            <person name="Bellec A."/>
            <person name="Berard A."/>
            <person name="Berges H."/>
            <person name="Blanchet N."/>
            <person name="Boniface M.C."/>
            <person name="Brunel D."/>
            <person name="Catrice O."/>
            <person name="Chaidir N."/>
            <person name="Claudel C."/>
            <person name="Donnadieu C."/>
            <person name="Faraut T."/>
            <person name="Fievet G."/>
            <person name="Helmstetter N."/>
            <person name="King M."/>
            <person name="Knapp S.J."/>
            <person name="Lai Z."/>
            <person name="Le Paslier M.C."/>
            <person name="Lippi Y."/>
            <person name="Lorenzon L."/>
            <person name="Mandel J.R."/>
            <person name="Marage G."/>
            <person name="Marchand G."/>
            <person name="Marquand E."/>
            <person name="Bret-Mestries E."/>
            <person name="Morien E."/>
            <person name="Nambeesan S."/>
            <person name="Nguyen T."/>
            <person name="Pegot-Espagnet P."/>
            <person name="Pouilly N."/>
            <person name="Raftis F."/>
            <person name="Sallet E."/>
            <person name="Schiex T."/>
            <person name="Thomas J."/>
            <person name="Vandecasteele C."/>
            <person name="Vares D."/>
            <person name="Vear F."/>
            <person name="Vautrin S."/>
            <person name="Crespi M."/>
            <person name="Mangin B."/>
            <person name="Burke J.M."/>
            <person name="Salse J."/>
            <person name="Munos S."/>
            <person name="Vincourt P."/>
            <person name="Rieseberg L.H."/>
            <person name="Langlade N.B."/>
        </authorList>
    </citation>
    <scope>NUCLEOTIDE SEQUENCE</scope>
    <source>
        <tissue evidence="7">Leaves</tissue>
    </source>
</reference>
<evidence type="ECO:0000313" key="8">
    <source>
        <dbReference type="EMBL" id="KAF5803044.1"/>
    </source>
</evidence>
<dbReference type="SUPFAM" id="SSF55455">
    <property type="entry name" value="SRF-like"/>
    <property type="match status" value="1"/>
</dbReference>
<evidence type="ECO:0000313" key="7">
    <source>
        <dbReference type="EMBL" id="KAF5803042.1"/>
    </source>
</evidence>